<feature type="region of interest" description="Disordered" evidence="2">
    <location>
        <begin position="34"/>
        <end position="107"/>
    </location>
</feature>
<gene>
    <name evidence="3" type="ORF">PG986_005044</name>
</gene>
<dbReference type="EMBL" id="JAQQWE010000004">
    <property type="protein sequence ID" value="KAK7955822.1"/>
    <property type="molecule type" value="Genomic_DNA"/>
</dbReference>
<feature type="coiled-coil region" evidence="1">
    <location>
        <begin position="111"/>
        <end position="138"/>
    </location>
</feature>
<feature type="compositionally biased region" description="Low complexity" evidence="2">
    <location>
        <begin position="42"/>
        <end position="52"/>
    </location>
</feature>
<keyword evidence="4" id="KW-1185">Reference proteome</keyword>
<evidence type="ECO:0000256" key="2">
    <source>
        <dbReference type="SAM" id="MobiDB-lite"/>
    </source>
</evidence>
<keyword evidence="1" id="KW-0175">Coiled coil</keyword>
<evidence type="ECO:0000313" key="4">
    <source>
        <dbReference type="Proteomes" id="UP001391051"/>
    </source>
</evidence>
<accession>A0ABR1QGF8</accession>
<organism evidence="3 4">
    <name type="scientific">Apiospora aurea</name>
    <dbReference type="NCBI Taxonomy" id="335848"/>
    <lineage>
        <taxon>Eukaryota</taxon>
        <taxon>Fungi</taxon>
        <taxon>Dikarya</taxon>
        <taxon>Ascomycota</taxon>
        <taxon>Pezizomycotina</taxon>
        <taxon>Sordariomycetes</taxon>
        <taxon>Xylariomycetidae</taxon>
        <taxon>Amphisphaeriales</taxon>
        <taxon>Apiosporaceae</taxon>
        <taxon>Apiospora</taxon>
    </lineage>
</organism>
<dbReference type="Proteomes" id="UP001391051">
    <property type="component" value="Unassembled WGS sequence"/>
</dbReference>
<protein>
    <submittedName>
        <fullName evidence="3">Uncharacterized protein</fullName>
    </submittedName>
</protein>
<evidence type="ECO:0000313" key="3">
    <source>
        <dbReference type="EMBL" id="KAK7955822.1"/>
    </source>
</evidence>
<feature type="compositionally biased region" description="Polar residues" evidence="2">
    <location>
        <begin position="95"/>
        <end position="105"/>
    </location>
</feature>
<sequence length="244" mass="28339">MDPQTYRRLMEEIRALRNEKTGLQLSQIGLQRRLDRQSSSAQQLRGQLQEQSQENKRLRGQLEEQCRETKQLRDELDRQGAAQSALQKQLHEQEASNAEPQTQVIDQEICREEIQGRLDKAKEQMNEAVDRAEDFEAHYKASMIHTRNMVAHANEAAARANEKHRIAQEMQDYVDSVEEESHRLYSDWQDAKVEASQLDQEAEGLYQYNLALLAERESISELPRSTSTGVSETRITDWCIIKTR</sequence>
<proteinExistence type="predicted"/>
<comment type="caution">
    <text evidence="3">The sequence shown here is derived from an EMBL/GenBank/DDBJ whole genome shotgun (WGS) entry which is preliminary data.</text>
</comment>
<dbReference type="GeneID" id="92074328"/>
<dbReference type="RefSeq" id="XP_066701128.1">
    <property type="nucleotide sequence ID" value="XM_066841266.1"/>
</dbReference>
<feature type="compositionally biased region" description="Basic and acidic residues" evidence="2">
    <location>
        <begin position="53"/>
        <end position="78"/>
    </location>
</feature>
<evidence type="ECO:0000256" key="1">
    <source>
        <dbReference type="SAM" id="Coils"/>
    </source>
</evidence>
<name>A0ABR1QGF8_9PEZI</name>
<reference evidence="3 4" key="1">
    <citation type="submission" date="2023-01" db="EMBL/GenBank/DDBJ databases">
        <title>Analysis of 21 Apiospora genomes using comparative genomics revels a genus with tremendous synthesis potential of carbohydrate active enzymes and secondary metabolites.</title>
        <authorList>
            <person name="Sorensen T."/>
        </authorList>
    </citation>
    <scope>NUCLEOTIDE SEQUENCE [LARGE SCALE GENOMIC DNA]</scope>
    <source>
        <strain evidence="3 4">CBS 24483</strain>
    </source>
</reference>